<reference evidence="2" key="2">
    <citation type="journal article" date="2015" name="Data Brief">
        <title>Shoot transcriptome of the giant reed, Arundo donax.</title>
        <authorList>
            <person name="Barrero R.A."/>
            <person name="Guerrero F.D."/>
            <person name="Moolhuijzen P."/>
            <person name="Goolsby J.A."/>
            <person name="Tidwell J."/>
            <person name="Bellgard S.E."/>
            <person name="Bellgard M.I."/>
        </authorList>
    </citation>
    <scope>NUCLEOTIDE SEQUENCE</scope>
    <source>
        <tissue evidence="2">Shoot tissue taken approximately 20 cm above the soil surface</tissue>
    </source>
</reference>
<sequence length="46" mass="5023">MASESSVAWELRSRPSNPLDPRRGGPPRPPEEELAAVKLAAVGRQR</sequence>
<dbReference type="AlphaFoldDB" id="A0A0A8ZSJ0"/>
<evidence type="ECO:0000256" key="1">
    <source>
        <dbReference type="SAM" id="MobiDB-lite"/>
    </source>
</evidence>
<reference evidence="2" key="1">
    <citation type="submission" date="2014-09" db="EMBL/GenBank/DDBJ databases">
        <authorList>
            <person name="Magalhaes I.L.F."/>
            <person name="Oliveira U."/>
            <person name="Santos F.R."/>
            <person name="Vidigal T.H.D.A."/>
            <person name="Brescovit A.D."/>
            <person name="Santos A.J."/>
        </authorList>
    </citation>
    <scope>NUCLEOTIDE SEQUENCE</scope>
    <source>
        <tissue evidence="2">Shoot tissue taken approximately 20 cm above the soil surface</tissue>
    </source>
</reference>
<proteinExistence type="predicted"/>
<organism evidence="2">
    <name type="scientific">Arundo donax</name>
    <name type="common">Giant reed</name>
    <name type="synonym">Donax arundinaceus</name>
    <dbReference type="NCBI Taxonomy" id="35708"/>
    <lineage>
        <taxon>Eukaryota</taxon>
        <taxon>Viridiplantae</taxon>
        <taxon>Streptophyta</taxon>
        <taxon>Embryophyta</taxon>
        <taxon>Tracheophyta</taxon>
        <taxon>Spermatophyta</taxon>
        <taxon>Magnoliopsida</taxon>
        <taxon>Liliopsida</taxon>
        <taxon>Poales</taxon>
        <taxon>Poaceae</taxon>
        <taxon>PACMAD clade</taxon>
        <taxon>Arundinoideae</taxon>
        <taxon>Arundineae</taxon>
        <taxon>Arundo</taxon>
    </lineage>
</organism>
<feature type="compositionally biased region" description="Low complexity" evidence="1">
    <location>
        <begin position="36"/>
        <end position="46"/>
    </location>
</feature>
<dbReference type="EMBL" id="GBRH01257277">
    <property type="protein sequence ID" value="JAD40618.1"/>
    <property type="molecule type" value="Transcribed_RNA"/>
</dbReference>
<evidence type="ECO:0000313" key="2">
    <source>
        <dbReference type="EMBL" id="JAD40618.1"/>
    </source>
</evidence>
<name>A0A0A8ZSJ0_ARUDO</name>
<feature type="region of interest" description="Disordered" evidence="1">
    <location>
        <begin position="1"/>
        <end position="46"/>
    </location>
</feature>
<protein>
    <submittedName>
        <fullName evidence="2">Uncharacterized protein</fullName>
    </submittedName>
</protein>
<accession>A0A0A8ZSJ0</accession>